<feature type="binding site" evidence="3">
    <location>
        <begin position="195"/>
        <end position="202"/>
    </location>
    <ligand>
        <name>ATP</name>
        <dbReference type="ChEBI" id="CHEBI:30616"/>
    </ligand>
</feature>
<accession>A0A8J7WQ30</accession>
<dbReference type="PANTHER" id="PTHR22683:SF41">
    <property type="entry name" value="DNA TRANSLOCASE FTSK"/>
    <property type="match status" value="1"/>
</dbReference>
<dbReference type="RefSeq" id="WP_211471521.1">
    <property type="nucleotide sequence ID" value="NZ_JAGSXH010000151.1"/>
</dbReference>
<dbReference type="InterPro" id="IPR050206">
    <property type="entry name" value="FtsK/SpoIIIE/SftA"/>
</dbReference>
<sequence length="451" mass="49708">MNHIQTLRLEHDTPAALYLLACTRLAYLVAVRLVLGAARHAVWQTRRRIKRTWPRTARRLGLTVEETIRSWIASPGAPISRRVLIPSIRAKREPWGVRVELRTIEGVGLVEIEKVADHLADAWRVPIVRAEQHKPSTVTIRALLWDPLTTTTDSPAVSMDGRADHAVASWLVGTDQDGRTACVKTSDVSGIVVAGLAGYGKTNLLDNRFAALAPSDRVQFAVIDGKGGPDWDSHAPRCFAFAKDSPEQAHEILCHLHNLLTARQHLIRDRLGVKNLWETGPSQSWPLVVLIVDEAHTFFYETKGTDAEAKQRDRIARESARIIEELVRKGRNVGIQIVLATQKATGDAIPTKIRDNCQVAISFAQRTSEAAIAILGTDITQYPDAHPRRLQNPDYVGVATLVADGRPGYTLVRTPKATPDQNIQRLARQTAHLTADPLTLLGGTEPSKATS</sequence>
<keyword evidence="2 3" id="KW-0067">ATP-binding</keyword>
<evidence type="ECO:0000313" key="6">
    <source>
        <dbReference type="Proteomes" id="UP000677913"/>
    </source>
</evidence>
<dbReference type="InterPro" id="IPR027417">
    <property type="entry name" value="P-loop_NTPase"/>
</dbReference>
<comment type="caution">
    <text evidence="5">The sequence shown here is derived from an EMBL/GenBank/DDBJ whole genome shotgun (WGS) entry which is preliminary data.</text>
</comment>
<protein>
    <recommendedName>
        <fullName evidence="4">FtsK domain-containing protein</fullName>
    </recommendedName>
</protein>
<evidence type="ECO:0000256" key="3">
    <source>
        <dbReference type="PROSITE-ProRule" id="PRU00289"/>
    </source>
</evidence>
<dbReference type="Proteomes" id="UP000677913">
    <property type="component" value="Unassembled WGS sequence"/>
</dbReference>
<evidence type="ECO:0000313" key="5">
    <source>
        <dbReference type="EMBL" id="MBS2966446.1"/>
    </source>
</evidence>
<gene>
    <name evidence="5" type="ORF">KGA66_25620</name>
</gene>
<organism evidence="5 6">
    <name type="scientific">Actinocrinis puniceicyclus</name>
    <dbReference type="NCBI Taxonomy" id="977794"/>
    <lineage>
        <taxon>Bacteria</taxon>
        <taxon>Bacillati</taxon>
        <taxon>Actinomycetota</taxon>
        <taxon>Actinomycetes</taxon>
        <taxon>Catenulisporales</taxon>
        <taxon>Actinospicaceae</taxon>
        <taxon>Actinocrinis</taxon>
    </lineage>
</organism>
<evidence type="ECO:0000256" key="1">
    <source>
        <dbReference type="ARBA" id="ARBA00022741"/>
    </source>
</evidence>
<keyword evidence="6" id="KW-1185">Reference proteome</keyword>
<evidence type="ECO:0000256" key="2">
    <source>
        <dbReference type="ARBA" id="ARBA00022840"/>
    </source>
</evidence>
<dbReference type="Gene3D" id="3.40.50.300">
    <property type="entry name" value="P-loop containing nucleotide triphosphate hydrolases"/>
    <property type="match status" value="1"/>
</dbReference>
<feature type="domain" description="FtsK" evidence="4">
    <location>
        <begin position="178"/>
        <end position="372"/>
    </location>
</feature>
<dbReference type="SUPFAM" id="SSF52540">
    <property type="entry name" value="P-loop containing nucleoside triphosphate hydrolases"/>
    <property type="match status" value="1"/>
</dbReference>
<dbReference type="PROSITE" id="PS50901">
    <property type="entry name" value="FTSK"/>
    <property type="match status" value="1"/>
</dbReference>
<reference evidence="5" key="1">
    <citation type="submission" date="2021-04" db="EMBL/GenBank/DDBJ databases">
        <title>Genome based classification of Actinospica acidithermotolerans sp. nov., an actinobacterium isolated from an Indonesian hot spring.</title>
        <authorList>
            <person name="Kusuma A.B."/>
            <person name="Putra K.E."/>
            <person name="Nafisah S."/>
            <person name="Loh J."/>
            <person name="Nouioui I."/>
            <person name="Goodfellow M."/>
        </authorList>
    </citation>
    <scope>NUCLEOTIDE SEQUENCE</scope>
    <source>
        <strain evidence="5">DSM 45618</strain>
    </source>
</reference>
<keyword evidence="1 3" id="KW-0547">Nucleotide-binding</keyword>
<dbReference type="InterPro" id="IPR002543">
    <property type="entry name" value="FtsK_dom"/>
</dbReference>
<dbReference type="GO" id="GO:0003677">
    <property type="term" value="F:DNA binding"/>
    <property type="evidence" value="ECO:0007669"/>
    <property type="project" value="InterPro"/>
</dbReference>
<dbReference type="AlphaFoldDB" id="A0A8J7WQ30"/>
<evidence type="ECO:0000259" key="4">
    <source>
        <dbReference type="PROSITE" id="PS50901"/>
    </source>
</evidence>
<dbReference type="PANTHER" id="PTHR22683">
    <property type="entry name" value="SPORULATION PROTEIN RELATED"/>
    <property type="match status" value="1"/>
</dbReference>
<proteinExistence type="predicted"/>
<dbReference type="EMBL" id="JAGSXH010000151">
    <property type="protein sequence ID" value="MBS2966446.1"/>
    <property type="molecule type" value="Genomic_DNA"/>
</dbReference>
<dbReference type="GO" id="GO:0005524">
    <property type="term" value="F:ATP binding"/>
    <property type="evidence" value="ECO:0007669"/>
    <property type="project" value="UniProtKB-UniRule"/>
</dbReference>
<name>A0A8J7WQ30_9ACTN</name>